<reference evidence="1" key="1">
    <citation type="submission" date="2018-02" db="EMBL/GenBank/DDBJ databases">
        <title>Rhizophora mucronata_Transcriptome.</title>
        <authorList>
            <person name="Meera S.P."/>
            <person name="Sreeshan A."/>
            <person name="Augustine A."/>
        </authorList>
    </citation>
    <scope>NUCLEOTIDE SEQUENCE</scope>
    <source>
        <tissue evidence="1">Leaf</tissue>
    </source>
</reference>
<protein>
    <submittedName>
        <fullName evidence="1">Uncharacterized protein</fullName>
    </submittedName>
</protein>
<organism evidence="1">
    <name type="scientific">Rhizophora mucronata</name>
    <name type="common">Asiatic mangrove</name>
    <dbReference type="NCBI Taxonomy" id="61149"/>
    <lineage>
        <taxon>Eukaryota</taxon>
        <taxon>Viridiplantae</taxon>
        <taxon>Streptophyta</taxon>
        <taxon>Embryophyta</taxon>
        <taxon>Tracheophyta</taxon>
        <taxon>Spermatophyta</taxon>
        <taxon>Magnoliopsida</taxon>
        <taxon>eudicotyledons</taxon>
        <taxon>Gunneridae</taxon>
        <taxon>Pentapetalae</taxon>
        <taxon>rosids</taxon>
        <taxon>fabids</taxon>
        <taxon>Malpighiales</taxon>
        <taxon>Rhizophoraceae</taxon>
        <taxon>Rhizophora</taxon>
    </lineage>
</organism>
<accession>A0A2P2P0Z8</accession>
<dbReference type="EMBL" id="GGEC01067928">
    <property type="protein sequence ID" value="MBX48412.1"/>
    <property type="molecule type" value="Transcribed_RNA"/>
</dbReference>
<name>A0A2P2P0Z8_RHIMU</name>
<dbReference type="AlphaFoldDB" id="A0A2P2P0Z8"/>
<evidence type="ECO:0000313" key="1">
    <source>
        <dbReference type="EMBL" id="MBX48412.1"/>
    </source>
</evidence>
<proteinExistence type="predicted"/>
<sequence length="32" mass="3613">MSTKPTCLAVGLVDHKNKGLWYFLQILTKCGF</sequence>